<proteinExistence type="predicted"/>
<protein>
    <submittedName>
        <fullName evidence="1">Uncharacterized protein</fullName>
    </submittedName>
</protein>
<comment type="caution">
    <text evidence="1">The sequence shown here is derived from an EMBL/GenBank/DDBJ whole genome shotgun (WGS) entry which is preliminary data.</text>
</comment>
<sequence length="332" mass="37645">MDGIPPLKDPQLSIKNLNFDGVPVRMYQPKGSSDGGWRGILYFHGGIGMFGSIDAYERVCRGIAKESNSLVVSVGYRLAPEHPYPAQFNDCLTATTYFMKNIKKFGVNPAMIIISGDSSGGTIAASVCQNLVNRADLPKIWAQSLIYPYLQGVDFNWPSYQRNSRIPLFFQNQVVEFGLLYLQQDMSLVKDVLEGWHIPQDIKQKYSKWLGPENLPKECKWEGYRSPRPSSNPTRTYEGFKIAFEKTISPLLAEEAVVQKLPEAYILTCQYDVFMDDGLLYRKRLEDCGVGVTWYQLEDGFHGVLFFVNHWLFSFSGAQSGLNSIVNFIKRL</sequence>
<dbReference type="Proteomes" id="UP000827872">
    <property type="component" value="Linkage Group LG16"/>
</dbReference>
<keyword evidence="2" id="KW-1185">Reference proteome</keyword>
<name>A0ACB8EDW0_9SAUR</name>
<reference evidence="1" key="1">
    <citation type="submission" date="2021-08" db="EMBL/GenBank/DDBJ databases">
        <title>The first chromosome-level gecko genome reveals the dynamic sex chromosomes of Neotropical dwarf geckos (Sphaerodactylidae: Sphaerodactylus).</title>
        <authorList>
            <person name="Pinto B.J."/>
            <person name="Keating S.E."/>
            <person name="Gamble T."/>
        </authorList>
    </citation>
    <scope>NUCLEOTIDE SEQUENCE</scope>
    <source>
        <strain evidence="1">TG3544</strain>
    </source>
</reference>
<gene>
    <name evidence="1" type="ORF">K3G42_009734</name>
</gene>
<evidence type="ECO:0000313" key="2">
    <source>
        <dbReference type="Proteomes" id="UP000827872"/>
    </source>
</evidence>
<organism evidence="1 2">
    <name type="scientific">Sphaerodactylus townsendi</name>
    <dbReference type="NCBI Taxonomy" id="933632"/>
    <lineage>
        <taxon>Eukaryota</taxon>
        <taxon>Metazoa</taxon>
        <taxon>Chordata</taxon>
        <taxon>Craniata</taxon>
        <taxon>Vertebrata</taxon>
        <taxon>Euteleostomi</taxon>
        <taxon>Lepidosauria</taxon>
        <taxon>Squamata</taxon>
        <taxon>Bifurcata</taxon>
        <taxon>Gekkota</taxon>
        <taxon>Sphaerodactylidae</taxon>
        <taxon>Sphaerodactylus</taxon>
    </lineage>
</organism>
<accession>A0ACB8EDW0</accession>
<dbReference type="EMBL" id="CM037629">
    <property type="protein sequence ID" value="KAH7990654.1"/>
    <property type="molecule type" value="Genomic_DNA"/>
</dbReference>
<evidence type="ECO:0000313" key="1">
    <source>
        <dbReference type="EMBL" id="KAH7990654.1"/>
    </source>
</evidence>